<organism evidence="3">
    <name type="scientific">Naegleria gruberi</name>
    <name type="common">Amoeba</name>
    <dbReference type="NCBI Taxonomy" id="5762"/>
    <lineage>
        <taxon>Eukaryota</taxon>
        <taxon>Discoba</taxon>
        <taxon>Heterolobosea</taxon>
        <taxon>Tetramitia</taxon>
        <taxon>Eutetramitia</taxon>
        <taxon>Vahlkampfiidae</taxon>
        <taxon>Naegleria</taxon>
    </lineage>
</organism>
<dbReference type="InterPro" id="IPR011990">
    <property type="entry name" value="TPR-like_helical_dom_sf"/>
</dbReference>
<dbReference type="SMART" id="SM00028">
    <property type="entry name" value="TPR"/>
    <property type="match status" value="1"/>
</dbReference>
<feature type="repeat" description="TPR" evidence="1">
    <location>
        <begin position="763"/>
        <end position="796"/>
    </location>
</feature>
<evidence type="ECO:0000313" key="2">
    <source>
        <dbReference type="EMBL" id="EFC44687.1"/>
    </source>
</evidence>
<protein>
    <submittedName>
        <fullName evidence="2">Predicted protein</fullName>
    </submittedName>
</protein>
<name>D2VEZ1_NAEGR</name>
<dbReference type="EMBL" id="GG738867">
    <property type="protein sequence ID" value="EFC44687.1"/>
    <property type="molecule type" value="Genomic_DNA"/>
</dbReference>
<evidence type="ECO:0000313" key="3">
    <source>
        <dbReference type="Proteomes" id="UP000006671"/>
    </source>
</evidence>
<reference evidence="2 3" key="1">
    <citation type="journal article" date="2010" name="Cell">
        <title>The genome of Naegleria gruberi illuminates early eukaryotic versatility.</title>
        <authorList>
            <person name="Fritz-Laylin L.K."/>
            <person name="Prochnik S.E."/>
            <person name="Ginger M.L."/>
            <person name="Dacks J.B."/>
            <person name="Carpenter M.L."/>
            <person name="Field M.C."/>
            <person name="Kuo A."/>
            <person name="Paredez A."/>
            <person name="Chapman J."/>
            <person name="Pham J."/>
            <person name="Shu S."/>
            <person name="Neupane R."/>
            <person name="Cipriano M."/>
            <person name="Mancuso J."/>
            <person name="Tu H."/>
            <person name="Salamov A."/>
            <person name="Lindquist E."/>
            <person name="Shapiro H."/>
            <person name="Lucas S."/>
            <person name="Grigoriev I.V."/>
            <person name="Cande W.Z."/>
            <person name="Fulton C."/>
            <person name="Rokhsar D.S."/>
            <person name="Dawson S.C."/>
        </authorList>
    </citation>
    <scope>NUCLEOTIDE SEQUENCE [LARGE SCALE GENOMIC DNA]</scope>
    <source>
        <strain evidence="2 3">NEG-M</strain>
    </source>
</reference>
<dbReference type="Proteomes" id="UP000006671">
    <property type="component" value="Unassembled WGS sequence"/>
</dbReference>
<dbReference type="AlphaFoldDB" id="D2VEZ1"/>
<proteinExistence type="predicted"/>
<dbReference type="InterPro" id="IPR019734">
    <property type="entry name" value="TPR_rpt"/>
</dbReference>
<evidence type="ECO:0000256" key="1">
    <source>
        <dbReference type="PROSITE-ProRule" id="PRU00339"/>
    </source>
</evidence>
<keyword evidence="3" id="KW-1185">Reference proteome</keyword>
<dbReference type="GeneID" id="8856898"/>
<keyword evidence="1" id="KW-0802">TPR repeat</keyword>
<accession>D2VEZ1</accession>
<dbReference type="Gene3D" id="1.25.40.10">
    <property type="entry name" value="Tetratricopeptide repeat domain"/>
    <property type="match status" value="1"/>
</dbReference>
<dbReference type="OrthoDB" id="10256144at2759"/>
<dbReference type="KEGG" id="ngr:NAEGRDRAFT_58001"/>
<sequence length="1117" mass="127863">MTILQEDIFTFATSARLASSDNVMANKTIRELASQFRKCKNMKEMRLCLTQLEKFASSSGNTTPNVALYSIALEMAIKEQKLEDVRKIWATLKNNLSMVDVQTLSSIILFFGRYYKQYPEQVKNIFTNNQCEGKRKSNEKKKLVTSPLYDENSPIEYTQLFFLKRQDPETLVKIAPLTIASAMMHEQWKLASVMIYETVEAILEYDEVLKCSKKNEFLGEFEDSSSFGDNYGSSNKLDPESIELMTDFINSSLRLITRKVRQGMIKISAYTAMSSPKNNQLPVHVTSSEEIYKDTATSIMEGLALGLDALNLAIFETKTQNSAHHPMNLDEELCTKLYCMIHSFRVFIDCSPYKKLQEKFRKRVIFKTDNVDDYLTLKYGSYLEKLHIKEDPYVQFRMEYKVNLDKNGEIKSDISNAYVNPNPIPSGSTLILNKLHSVDSTTATVIVEGRSYKTPGELNAQHTVEEQQVPLEQEEESKLTILDDFIDEPDEDGINDKDFCSNNATGTTQYSAEGVAHRFLTAILDFMGKNAQNPSEIYQLLAQTGSVLLLQTEEFPKYLSQYIEIKFQDADKEFANNAPMNFQAKYQITVQLFNFATFLQNVRLPAIIPYLSPILTPEEQRKIDYKLSDAPQVKQYDFNHFQEISIAALEALVQSNRSPIQTSDYKESTNCNKTKIPPQIASDSRFILMAPKIEIQLASLYLQRSYSPFQVMKDMKSLTQEFPPLYSHNHEKFYRSNNEDIAMYYLKSALNVVTVQNSPDDFAVCYSQLAHLLKQKKKYDEAIKAFQKVLEVRKPNDTDPTKYASLCMNIANTYLAKIEENKSQNSEERKSSAQVAKFILNEYVIGLRDTLKLEKRKESPSDISNHIKTIDTAIEWFDKSEAGFSKLKTAPTQQDPNRKELSTKDHYLGLVNINLGYAHLLKTKLYMQLLEEKVDATVLKTAHQAATKAATILKAALEVIKPDLKEKDSIMQKTKQMGSESFPKVNIYLAEIYLYLSAFDTMEGITDTVNGLDYLEEARSCLDLGATLFMNKEMKEWKVRLNILTFEVYHRMSENIIEGLPFIQDEPTKQQLTEKKDQFTERSINCLKDAIKDYESTISVDENSDSELSSLIEQLKL</sequence>
<dbReference type="PROSITE" id="PS50005">
    <property type="entry name" value="TPR"/>
    <property type="match status" value="1"/>
</dbReference>
<gene>
    <name evidence="2" type="ORF">NAEGRDRAFT_58001</name>
</gene>
<dbReference type="InParanoid" id="D2VEZ1"/>
<dbReference type="Pfam" id="PF13181">
    <property type="entry name" value="TPR_8"/>
    <property type="match status" value="1"/>
</dbReference>
<dbReference type="VEuPathDB" id="AmoebaDB:NAEGRDRAFT_58001"/>
<dbReference type="RefSeq" id="XP_002677431.1">
    <property type="nucleotide sequence ID" value="XM_002677385.1"/>
</dbReference>
<dbReference type="SUPFAM" id="SSF48452">
    <property type="entry name" value="TPR-like"/>
    <property type="match status" value="1"/>
</dbReference>